<feature type="transmembrane region" description="Helical" evidence="8">
    <location>
        <begin position="6"/>
        <end position="27"/>
    </location>
</feature>
<dbReference type="AlphaFoldDB" id="A0AA49GI45"/>
<gene>
    <name evidence="9" type="ORF">K4G66_19655</name>
</gene>
<feature type="transmembrane region" description="Helical" evidence="8">
    <location>
        <begin position="226"/>
        <end position="257"/>
    </location>
</feature>
<feature type="transmembrane region" description="Helical" evidence="8">
    <location>
        <begin position="295"/>
        <end position="320"/>
    </location>
</feature>
<proteinExistence type="inferred from homology"/>
<keyword evidence="6 8" id="KW-1133">Transmembrane helix</keyword>
<evidence type="ECO:0000313" key="9">
    <source>
        <dbReference type="EMBL" id="WKN34592.1"/>
    </source>
</evidence>
<keyword evidence="3" id="KW-0813">Transport</keyword>
<evidence type="ECO:0000256" key="6">
    <source>
        <dbReference type="ARBA" id="ARBA00022989"/>
    </source>
</evidence>
<evidence type="ECO:0000256" key="8">
    <source>
        <dbReference type="SAM" id="Phobius"/>
    </source>
</evidence>
<sequence>MMRLPLYVRATILLLGLVLLLHSLVVAKLILIPFCWSLFIAVLLAPAVQWLVRHRIPLGWAITLVMVIATTLVVTILYVISFQIVELVSELPSITRKLEAGYRQVRSAIEMYLDIPYEEQPAQLISTLSNYLERGISTLGNTLTYTAKTVTMLGVMPVYVFFLLYYQHSFPVFVHKLYQHRQPDQVLNIVAKADQVVQGYLRGLLIVTLLVGCLAFLVFMSLGVKYALVFAIFVAVFNLIPYIGVFISSVVSIVYVFLTTDSLWYPLLTLALLWSIQILENNIITPYVVGNRIKLNPLVIILTVFAGAAIWGVSGMVLFIPLVGALKVLLDDTESGQAYGYLLGVKK</sequence>
<feature type="transmembrane region" description="Helical" evidence="8">
    <location>
        <begin position="34"/>
        <end position="52"/>
    </location>
</feature>
<comment type="subcellular location">
    <subcellularLocation>
        <location evidence="1">Cell membrane</location>
        <topology evidence="1">Multi-pass membrane protein</topology>
    </subcellularLocation>
</comment>
<dbReference type="Pfam" id="PF01594">
    <property type="entry name" value="AI-2E_transport"/>
    <property type="match status" value="1"/>
</dbReference>
<organism evidence="9">
    <name type="scientific">Roseihalotalea indica</name>
    <dbReference type="NCBI Taxonomy" id="2867963"/>
    <lineage>
        <taxon>Bacteria</taxon>
        <taxon>Pseudomonadati</taxon>
        <taxon>Bacteroidota</taxon>
        <taxon>Cytophagia</taxon>
        <taxon>Cytophagales</taxon>
        <taxon>Catalimonadaceae</taxon>
        <taxon>Roseihalotalea</taxon>
    </lineage>
</organism>
<evidence type="ECO:0000256" key="5">
    <source>
        <dbReference type="ARBA" id="ARBA00022692"/>
    </source>
</evidence>
<feature type="transmembrane region" description="Helical" evidence="8">
    <location>
        <begin position="58"/>
        <end position="80"/>
    </location>
</feature>
<evidence type="ECO:0000256" key="1">
    <source>
        <dbReference type="ARBA" id="ARBA00004651"/>
    </source>
</evidence>
<evidence type="ECO:0000256" key="7">
    <source>
        <dbReference type="ARBA" id="ARBA00023136"/>
    </source>
</evidence>
<protein>
    <submittedName>
        <fullName evidence="9">AI-2E family transporter</fullName>
    </submittedName>
</protein>
<reference evidence="9" key="2">
    <citation type="journal article" date="2024" name="Antonie Van Leeuwenhoek">
        <title>Roseihalotalea indica gen. nov., sp. nov., a halophilic Bacteroidetes from mesopelagic Southwest Indian Ocean with higher carbohydrate metabolic potential.</title>
        <authorList>
            <person name="Chen B."/>
            <person name="Zhang M."/>
            <person name="Lin D."/>
            <person name="Ye J."/>
            <person name="Tang K."/>
        </authorList>
    </citation>
    <scope>NUCLEOTIDE SEQUENCE</scope>
    <source>
        <strain evidence="9">TK19036</strain>
    </source>
</reference>
<comment type="similarity">
    <text evidence="2">Belongs to the autoinducer-2 exporter (AI-2E) (TC 2.A.86) family.</text>
</comment>
<evidence type="ECO:0000256" key="2">
    <source>
        <dbReference type="ARBA" id="ARBA00009773"/>
    </source>
</evidence>
<keyword evidence="7 8" id="KW-0472">Membrane</keyword>
<evidence type="ECO:0000256" key="4">
    <source>
        <dbReference type="ARBA" id="ARBA00022475"/>
    </source>
</evidence>
<dbReference type="GO" id="GO:0005886">
    <property type="term" value="C:plasma membrane"/>
    <property type="evidence" value="ECO:0007669"/>
    <property type="project" value="UniProtKB-SubCell"/>
</dbReference>
<dbReference type="PANTHER" id="PTHR21716">
    <property type="entry name" value="TRANSMEMBRANE PROTEIN"/>
    <property type="match status" value="1"/>
</dbReference>
<name>A0AA49GI45_9BACT</name>
<evidence type="ECO:0000256" key="3">
    <source>
        <dbReference type="ARBA" id="ARBA00022448"/>
    </source>
</evidence>
<feature type="transmembrane region" description="Helical" evidence="8">
    <location>
        <begin position="150"/>
        <end position="168"/>
    </location>
</feature>
<accession>A0AA49GI45</accession>
<reference evidence="9" key="1">
    <citation type="journal article" date="2023" name="Comput. Struct. Biotechnol. J.">
        <title>Discovery of a novel marine Bacteroidetes with a rich repertoire of carbohydrate-active enzymes.</title>
        <authorList>
            <person name="Chen B."/>
            <person name="Liu G."/>
            <person name="Chen Q."/>
            <person name="Wang H."/>
            <person name="Liu L."/>
            <person name="Tang K."/>
        </authorList>
    </citation>
    <scope>NUCLEOTIDE SEQUENCE</scope>
    <source>
        <strain evidence="9">TK19036</strain>
    </source>
</reference>
<dbReference type="EMBL" id="CP120682">
    <property type="protein sequence ID" value="WKN34592.1"/>
    <property type="molecule type" value="Genomic_DNA"/>
</dbReference>
<keyword evidence="4" id="KW-1003">Cell membrane</keyword>
<dbReference type="PANTHER" id="PTHR21716:SF53">
    <property type="entry name" value="PERMEASE PERM-RELATED"/>
    <property type="match status" value="1"/>
</dbReference>
<feature type="transmembrane region" description="Helical" evidence="8">
    <location>
        <begin position="263"/>
        <end position="283"/>
    </location>
</feature>
<keyword evidence="5 8" id="KW-0812">Transmembrane</keyword>
<feature type="transmembrane region" description="Helical" evidence="8">
    <location>
        <begin position="200"/>
        <end position="219"/>
    </location>
</feature>
<dbReference type="InterPro" id="IPR002549">
    <property type="entry name" value="AI-2E-like"/>
</dbReference>